<dbReference type="InterPro" id="IPR006224">
    <property type="entry name" value="PsdUridine_synth_RluA-like_CS"/>
</dbReference>
<proteinExistence type="inferred from homology"/>
<dbReference type="GO" id="GO:0140098">
    <property type="term" value="F:catalytic activity, acting on RNA"/>
    <property type="evidence" value="ECO:0007669"/>
    <property type="project" value="UniProtKB-ARBA"/>
</dbReference>
<evidence type="ECO:0000256" key="6">
    <source>
        <dbReference type="RuleBase" id="RU362028"/>
    </source>
</evidence>
<reference evidence="8" key="1">
    <citation type="submission" date="2021-04" db="EMBL/GenBank/DDBJ databases">
        <authorList>
            <person name="Postec A."/>
        </authorList>
    </citation>
    <scope>NUCLEOTIDE SEQUENCE</scope>
    <source>
        <strain evidence="8">F1F22</strain>
    </source>
</reference>
<dbReference type="EMBL" id="CP073355">
    <property type="protein sequence ID" value="URA09267.1"/>
    <property type="molecule type" value="Genomic_DNA"/>
</dbReference>
<comment type="similarity">
    <text evidence="1 6">Belongs to the pseudouridine synthase RluA family.</text>
</comment>
<evidence type="ECO:0000313" key="9">
    <source>
        <dbReference type="Proteomes" id="UP001056539"/>
    </source>
</evidence>
<dbReference type="EC" id="5.4.99.-" evidence="6"/>
<dbReference type="CDD" id="cd02869">
    <property type="entry name" value="PseudoU_synth_RluA_like"/>
    <property type="match status" value="1"/>
</dbReference>
<dbReference type="PANTHER" id="PTHR21600">
    <property type="entry name" value="MITOCHONDRIAL RNA PSEUDOURIDINE SYNTHASE"/>
    <property type="match status" value="1"/>
</dbReference>
<dbReference type="InterPro" id="IPR050188">
    <property type="entry name" value="RluA_PseudoU_synthase"/>
</dbReference>
<reference evidence="8" key="2">
    <citation type="submission" date="2022-06" db="EMBL/GenBank/DDBJ databases">
        <title>Thermospira aquatica gen. nov., sp. nov.</title>
        <authorList>
            <person name="Ben Ali Gam Z."/>
            <person name="Labat M."/>
        </authorList>
    </citation>
    <scope>NUCLEOTIDE SEQUENCE</scope>
    <source>
        <strain evidence="8">F1F22</strain>
    </source>
</reference>
<keyword evidence="9" id="KW-1185">Reference proteome</keyword>
<dbReference type="Pfam" id="PF00849">
    <property type="entry name" value="PseudoU_synth_2"/>
    <property type="match status" value="1"/>
</dbReference>
<evidence type="ECO:0000313" key="8">
    <source>
        <dbReference type="EMBL" id="URA09267.1"/>
    </source>
</evidence>
<feature type="domain" description="TRAM" evidence="7">
    <location>
        <begin position="9"/>
        <end position="79"/>
    </location>
</feature>
<name>A0AAX3BAL7_9SPIR</name>
<dbReference type="InterPro" id="IPR020103">
    <property type="entry name" value="PsdUridine_synth_cat_dom_sf"/>
</dbReference>
<accession>A0AAX3BAL7</accession>
<dbReference type="Gene3D" id="3.30.2350.10">
    <property type="entry name" value="Pseudouridine synthase"/>
    <property type="match status" value="1"/>
</dbReference>
<dbReference type="InterPro" id="IPR002792">
    <property type="entry name" value="TRAM_dom"/>
</dbReference>
<dbReference type="PROSITE" id="PS50889">
    <property type="entry name" value="S4"/>
    <property type="match status" value="1"/>
</dbReference>
<dbReference type="PROSITE" id="PS50926">
    <property type="entry name" value="TRAM"/>
    <property type="match status" value="1"/>
</dbReference>
<dbReference type="Proteomes" id="UP001056539">
    <property type="component" value="Chromosome"/>
</dbReference>
<evidence type="ECO:0000259" key="7">
    <source>
        <dbReference type="PROSITE" id="PS50926"/>
    </source>
</evidence>
<dbReference type="InterPro" id="IPR006145">
    <property type="entry name" value="PsdUridine_synth_RsuA/RluA"/>
</dbReference>
<dbReference type="PROSITE" id="PS01129">
    <property type="entry name" value="PSI_RLU"/>
    <property type="match status" value="1"/>
</dbReference>
<evidence type="ECO:0000256" key="5">
    <source>
        <dbReference type="PROSITE-ProRule" id="PRU00182"/>
    </source>
</evidence>
<evidence type="ECO:0000256" key="2">
    <source>
        <dbReference type="ARBA" id="ARBA00022679"/>
    </source>
</evidence>
<dbReference type="GO" id="GO:0009982">
    <property type="term" value="F:pseudouridine synthase activity"/>
    <property type="evidence" value="ECO:0007669"/>
    <property type="project" value="InterPro"/>
</dbReference>
<dbReference type="NCBIfam" id="TIGR00005">
    <property type="entry name" value="rluA_subfam"/>
    <property type="match status" value="1"/>
</dbReference>
<keyword evidence="2" id="KW-0808">Transferase</keyword>
<keyword evidence="5" id="KW-0694">RNA-binding</keyword>
<dbReference type="SUPFAM" id="SSF55120">
    <property type="entry name" value="Pseudouridine synthase"/>
    <property type="match status" value="1"/>
</dbReference>
<dbReference type="AlphaFoldDB" id="A0AAX3BAL7"/>
<feature type="active site" evidence="4">
    <location>
        <position position="139"/>
    </location>
</feature>
<dbReference type="GO" id="GO:0016740">
    <property type="term" value="F:transferase activity"/>
    <property type="evidence" value="ECO:0007669"/>
    <property type="project" value="UniProtKB-KW"/>
</dbReference>
<dbReference type="GO" id="GO:0003723">
    <property type="term" value="F:RNA binding"/>
    <property type="evidence" value="ECO:0007669"/>
    <property type="project" value="UniProtKB-KW"/>
</dbReference>
<evidence type="ECO:0000256" key="4">
    <source>
        <dbReference type="PIRSR" id="PIRSR606225-1"/>
    </source>
</evidence>
<dbReference type="KEGG" id="taqu:KDW03_07100"/>
<dbReference type="PANTHER" id="PTHR21600:SF44">
    <property type="entry name" value="RIBOSOMAL LARGE SUBUNIT PSEUDOURIDINE SYNTHASE D"/>
    <property type="match status" value="1"/>
</dbReference>
<comment type="catalytic activity">
    <reaction evidence="6">
        <text>a uridine in RNA = a pseudouridine in RNA</text>
        <dbReference type="Rhea" id="RHEA:48348"/>
        <dbReference type="Rhea" id="RHEA-COMP:12068"/>
        <dbReference type="Rhea" id="RHEA-COMP:12069"/>
        <dbReference type="ChEBI" id="CHEBI:65314"/>
        <dbReference type="ChEBI" id="CHEBI:65315"/>
    </reaction>
</comment>
<dbReference type="InterPro" id="IPR006225">
    <property type="entry name" value="PsdUridine_synth_RluC/D"/>
</dbReference>
<protein>
    <recommendedName>
        <fullName evidence="6">Pseudouridine synthase</fullName>
        <ecNumber evidence="6">5.4.99.-</ecNumber>
    </recommendedName>
</protein>
<organism evidence="8 9">
    <name type="scientific">Thermospira aquatica</name>
    <dbReference type="NCBI Taxonomy" id="2828656"/>
    <lineage>
        <taxon>Bacteria</taxon>
        <taxon>Pseudomonadati</taxon>
        <taxon>Spirochaetota</taxon>
        <taxon>Spirochaetia</taxon>
        <taxon>Brevinematales</taxon>
        <taxon>Thermospiraceae</taxon>
        <taxon>Thermospira</taxon>
    </lineage>
</organism>
<dbReference type="RefSeq" id="WP_271434393.1">
    <property type="nucleotide sequence ID" value="NZ_CP073355.1"/>
</dbReference>
<evidence type="ECO:0000256" key="1">
    <source>
        <dbReference type="ARBA" id="ARBA00010876"/>
    </source>
</evidence>
<evidence type="ECO:0000256" key="3">
    <source>
        <dbReference type="ARBA" id="ARBA00023235"/>
    </source>
</evidence>
<comment type="function">
    <text evidence="6">Responsible for synthesis of pseudouridine from uracil.</text>
</comment>
<sequence length="304" mass="33695">MPTRVEFSAHEKGRLDKVVADYLQKEGYSLTRSSLKSQNIPIVVNGKPQKLSYVVSPGECITVDIPDPEPSELIPEPVDFEILYQDEHIAVINKPAGIVVHPAKGHTTGTLVHGLLYALQGNLSSVGGEQRPGIVHRLDKDTAGLMIVALTDQAHHKLTEDFKNHRIQKIYHTIVKGHPAPQGVVDAPIGRGPHDRKKMSIVPNGKPARSAYRVLEYLQDHAYVEVEIFTGRTHQIRVHMTSLGHPIAGDPLYSRHSQRYPLKGIALCAKFLAFSHPATGKLMEFSVPLPKDMEDLLQKLKKTP</sequence>
<gene>
    <name evidence="8" type="ORF">KDW03_07100</name>
</gene>
<dbReference type="GO" id="GO:0000455">
    <property type="term" value="P:enzyme-directed rRNA pseudouridine synthesis"/>
    <property type="evidence" value="ECO:0007669"/>
    <property type="project" value="TreeGrafter"/>
</dbReference>
<keyword evidence="3 6" id="KW-0413">Isomerase</keyword>